<evidence type="ECO:0000313" key="3">
    <source>
        <dbReference type="EMBL" id="MCV3274385.1"/>
    </source>
</evidence>
<comment type="function">
    <text evidence="2">Involved in fatty acylation of protoxin at internal lysine residues, thereby converting it to the active toxin.</text>
</comment>
<proteinExistence type="inferred from homology"/>
<keyword evidence="2" id="KW-0808">Transferase</keyword>
<sequence>MNRREIDFDNALGAILRLCMQSGLHRHWSVVDIERNFFPPVWHRFCKIWYDDSNTPCACATWAEVAIEVENEFFRRSKTPPLDQWNSGNRLWFVDFIAPNVSGFNLVRDLHRNHFRNRTGYAIRRNLDGSIRKWCKFRGLAHGAKNAGNVERRA</sequence>
<organism evidence="3 4">
    <name type="scientific">Roseobacter sinensis</name>
    <dbReference type="NCBI Taxonomy" id="2931391"/>
    <lineage>
        <taxon>Bacteria</taxon>
        <taxon>Pseudomonadati</taxon>
        <taxon>Pseudomonadota</taxon>
        <taxon>Alphaproteobacteria</taxon>
        <taxon>Rhodobacterales</taxon>
        <taxon>Roseobacteraceae</taxon>
        <taxon>Roseobacter</taxon>
    </lineage>
</organism>
<dbReference type="RefSeq" id="WP_263846588.1">
    <property type="nucleotide sequence ID" value="NZ_JALIEB010000042.1"/>
</dbReference>
<comment type="subcellular location">
    <subcellularLocation>
        <location evidence="2">Cytoplasm</location>
    </subcellularLocation>
</comment>
<reference evidence="3 4" key="1">
    <citation type="submission" date="2022-04" db="EMBL/GenBank/DDBJ databases">
        <title>Roseobacter sp. WL0113 is a bacterium isolated from neritic sediment.</title>
        <authorList>
            <person name="Wang L."/>
            <person name="He W."/>
            <person name="Zhang D.-F."/>
        </authorList>
    </citation>
    <scope>NUCLEOTIDE SEQUENCE [LARGE SCALE GENOMIC DNA]</scope>
    <source>
        <strain evidence="3 4">WL0113</strain>
    </source>
</reference>
<keyword evidence="2" id="KW-0963">Cytoplasm</keyword>
<dbReference type="EMBL" id="JALIEB010000042">
    <property type="protein sequence ID" value="MCV3274385.1"/>
    <property type="molecule type" value="Genomic_DNA"/>
</dbReference>
<evidence type="ECO:0000256" key="2">
    <source>
        <dbReference type="RuleBase" id="RU368102"/>
    </source>
</evidence>
<protein>
    <recommendedName>
        <fullName evidence="2">RTX toxin-activating lysine-acyltransferase</fullName>
        <ecNumber evidence="2">2.3.1.-</ecNumber>
    </recommendedName>
</protein>
<gene>
    <name evidence="3" type="ORF">MUB52_23390</name>
</gene>
<dbReference type="InterPro" id="IPR003996">
    <property type="entry name" value="RTX_toxin-activating_protC_bac"/>
</dbReference>
<keyword evidence="4" id="KW-1185">Reference proteome</keyword>
<name>A0ABT3BLF1_9RHOB</name>
<dbReference type="PRINTS" id="PR01489">
    <property type="entry name" value="RTXTOXINC"/>
</dbReference>
<evidence type="ECO:0000256" key="1">
    <source>
        <dbReference type="ARBA" id="ARBA00005686"/>
    </source>
</evidence>
<keyword evidence="2" id="KW-0012">Acyltransferase</keyword>
<evidence type="ECO:0000313" key="4">
    <source>
        <dbReference type="Proteomes" id="UP001208690"/>
    </source>
</evidence>
<dbReference type="Proteomes" id="UP001208690">
    <property type="component" value="Unassembled WGS sequence"/>
</dbReference>
<dbReference type="Pfam" id="PF02794">
    <property type="entry name" value="HlyC"/>
    <property type="match status" value="1"/>
</dbReference>
<comment type="similarity">
    <text evidence="1 2">Belongs to the RTX toxin acyltransferase family.</text>
</comment>
<accession>A0ABT3BLF1</accession>
<dbReference type="EC" id="2.3.1.-" evidence="2"/>
<comment type="caution">
    <text evidence="3">The sequence shown here is derived from an EMBL/GenBank/DDBJ whole genome shotgun (WGS) entry which is preliminary data.</text>
</comment>
<keyword evidence="2" id="KW-0204">Cytolysis</keyword>